<organism evidence="4 5">
    <name type="scientific">Aequorivita soesokkakensis</name>
    <dbReference type="NCBI Taxonomy" id="1385699"/>
    <lineage>
        <taxon>Bacteria</taxon>
        <taxon>Pseudomonadati</taxon>
        <taxon>Bacteroidota</taxon>
        <taxon>Flavobacteriia</taxon>
        <taxon>Flavobacteriales</taxon>
        <taxon>Flavobacteriaceae</taxon>
        <taxon>Aequorivita</taxon>
    </lineage>
</organism>
<sequence length="552" mass="61121">MKKTLLFFIFCIIFSNAFSQDGDGDLPESWGLNLAELPNVVRLPALDFEMIIQQDSINDLDKSMPWRYGIERSVVLNMQNGGLWTVLPNGGKIWQATIKSPRALNLSVNFDDYYLPHGSRLQLYNQDHTDITNTYTNSQNRLNGQIGTWFVEGDIIWVEYYQPPGTQDSPRLQINSVIHGYRMGKVNTLFEGNRGLNDSGECNYDVNCPIGSDFDSKKDLVKKTVALLNLGNGYLCSAALMNNTTNDKTPYLLTANHCLENSNPSLWSVRFNWVSPVPVCGTGDESGDLQTNFTISGAELRANNSKSDFALVELFDPIPEAWDVAFAGWDNSDGNPSYEVGIHHPNGDIMKICRDDSGAQKVDANGTQVWLIGGGSHGTGNGWEIGTTESGSSGSPLFDENGRIIGQLYAGQSACIGQSNNHDYDIYGRFGVSWDAGTTPETRLLDWLDPINSGHTNIETLQNLLNTPDFELIGDLKIYPNPASTSITVMNNRYPHLSFQFINVIGQRILSGSLSNTMNTITVDNLAEGIYFLYLLDEDSKDSITKKVIIKK</sequence>
<dbReference type="PANTHER" id="PTHR36234">
    <property type="entry name" value="LYSYL ENDOPEPTIDASE"/>
    <property type="match status" value="1"/>
</dbReference>
<dbReference type="STRING" id="1385699.A7A78_07300"/>
<evidence type="ECO:0000256" key="2">
    <source>
        <dbReference type="SAM" id="SignalP"/>
    </source>
</evidence>
<feature type="domain" description="Secretion system C-terminal sorting" evidence="3">
    <location>
        <begin position="478"/>
        <end position="550"/>
    </location>
</feature>
<protein>
    <recommendedName>
        <fullName evidence="3">Secretion system C-terminal sorting domain-containing protein</fullName>
    </recommendedName>
</protein>
<evidence type="ECO:0000256" key="1">
    <source>
        <dbReference type="ARBA" id="ARBA00022729"/>
    </source>
</evidence>
<name>A0A1A9LAL6_9FLAO</name>
<feature type="signal peptide" evidence="2">
    <location>
        <begin position="1"/>
        <end position="19"/>
    </location>
</feature>
<dbReference type="Gene3D" id="2.40.10.10">
    <property type="entry name" value="Trypsin-like serine proteases"/>
    <property type="match status" value="2"/>
</dbReference>
<comment type="caution">
    <text evidence="4">The sequence shown here is derived from an EMBL/GenBank/DDBJ whole genome shotgun (WGS) entry which is preliminary data.</text>
</comment>
<reference evidence="4 5" key="1">
    <citation type="submission" date="2016-05" db="EMBL/GenBank/DDBJ databases">
        <title>Genome sequencing of Vitellibacter soesokkakensis RSSK-12.</title>
        <authorList>
            <person name="Thevarajoo S."/>
            <person name="Selvaratnam C."/>
            <person name="Goh K.M."/>
            <person name="Chan K.-G."/>
            <person name="Chong C.S."/>
        </authorList>
    </citation>
    <scope>NUCLEOTIDE SEQUENCE [LARGE SCALE GENOMIC DNA]</scope>
    <source>
        <strain evidence="4 5">RSSK-12</strain>
    </source>
</reference>
<feature type="chain" id="PRO_5008391973" description="Secretion system C-terminal sorting domain-containing protein" evidence="2">
    <location>
        <begin position="20"/>
        <end position="552"/>
    </location>
</feature>
<gene>
    <name evidence="4" type="ORF">A7A78_07300</name>
</gene>
<dbReference type="InterPro" id="IPR009003">
    <property type="entry name" value="Peptidase_S1_PA"/>
</dbReference>
<keyword evidence="5" id="KW-1185">Reference proteome</keyword>
<dbReference type="InterPro" id="IPR043504">
    <property type="entry name" value="Peptidase_S1_PA_chymotrypsin"/>
</dbReference>
<evidence type="ECO:0000313" key="4">
    <source>
        <dbReference type="EMBL" id="OAD90016.1"/>
    </source>
</evidence>
<dbReference type="Pfam" id="PF18962">
    <property type="entry name" value="Por_Secre_tail"/>
    <property type="match status" value="1"/>
</dbReference>
<dbReference type="EMBL" id="LXIE01000050">
    <property type="protein sequence ID" value="OAD90016.1"/>
    <property type="molecule type" value="Genomic_DNA"/>
</dbReference>
<evidence type="ECO:0000313" key="5">
    <source>
        <dbReference type="Proteomes" id="UP000077552"/>
    </source>
</evidence>
<dbReference type="NCBIfam" id="TIGR04183">
    <property type="entry name" value="Por_Secre_tail"/>
    <property type="match status" value="1"/>
</dbReference>
<dbReference type="RefSeq" id="WP_068763046.1">
    <property type="nucleotide sequence ID" value="NZ_LXIE01000050.1"/>
</dbReference>
<dbReference type="PANTHER" id="PTHR36234:SF5">
    <property type="entry name" value="LYSYL ENDOPEPTIDASE"/>
    <property type="match status" value="1"/>
</dbReference>
<dbReference type="Proteomes" id="UP000077552">
    <property type="component" value="Unassembled WGS sequence"/>
</dbReference>
<accession>A0A1A9LAL6</accession>
<keyword evidence="1 2" id="KW-0732">Signal</keyword>
<dbReference type="AlphaFoldDB" id="A0A1A9LAL6"/>
<dbReference type="SUPFAM" id="SSF50494">
    <property type="entry name" value="Trypsin-like serine proteases"/>
    <property type="match status" value="1"/>
</dbReference>
<evidence type="ECO:0000259" key="3">
    <source>
        <dbReference type="Pfam" id="PF18962"/>
    </source>
</evidence>
<dbReference type="InterPro" id="IPR026444">
    <property type="entry name" value="Secre_tail"/>
</dbReference>
<dbReference type="OrthoDB" id="9342482at2"/>
<proteinExistence type="predicted"/>